<keyword evidence="8" id="KW-0472">Membrane</keyword>
<dbReference type="AlphaFoldDB" id="A0A182SFG2"/>
<dbReference type="PANTHER" id="PTHR47154:SF2">
    <property type="entry name" value="G-PROTEIN COUPLED RECEPTOR MTH-RELATED"/>
    <property type="match status" value="1"/>
</dbReference>
<evidence type="ECO:0000256" key="3">
    <source>
        <dbReference type="ARBA" id="ARBA00022475"/>
    </source>
</evidence>
<evidence type="ECO:0000256" key="8">
    <source>
        <dbReference type="ARBA" id="ARBA00023136"/>
    </source>
</evidence>
<keyword evidence="7" id="KW-0297">G-protein coupled receptor</keyword>
<dbReference type="VEuPathDB" id="VectorBase:AMAM005738"/>
<feature type="chain" id="PRO_5008135699" description="Methuselah N-terminal domain-containing protein" evidence="11">
    <location>
        <begin position="22"/>
        <end position="231"/>
    </location>
</feature>
<dbReference type="EnsemblMetazoa" id="AMAM005738-RA">
    <property type="protein sequence ID" value="AMAM005738-PA"/>
    <property type="gene ID" value="AMAM005738"/>
</dbReference>
<dbReference type="GO" id="GO:0005886">
    <property type="term" value="C:plasma membrane"/>
    <property type="evidence" value="ECO:0007669"/>
    <property type="project" value="UniProtKB-SubCell"/>
</dbReference>
<evidence type="ECO:0000256" key="7">
    <source>
        <dbReference type="ARBA" id="ARBA00023040"/>
    </source>
</evidence>
<feature type="domain" description="Methuselah N-terminal" evidence="12">
    <location>
        <begin position="24"/>
        <end position="179"/>
    </location>
</feature>
<evidence type="ECO:0000256" key="2">
    <source>
        <dbReference type="ARBA" id="ARBA00008979"/>
    </source>
</evidence>
<evidence type="ECO:0000256" key="10">
    <source>
        <dbReference type="ARBA" id="ARBA00023224"/>
    </source>
</evidence>
<dbReference type="InterPro" id="IPR044860">
    <property type="entry name" value="Methusela_ecto_dom_1"/>
</dbReference>
<keyword evidence="10" id="KW-0807">Transducer</keyword>
<dbReference type="GO" id="GO:0008528">
    <property type="term" value="F:G protein-coupled peptide receptor activity"/>
    <property type="evidence" value="ECO:0007669"/>
    <property type="project" value="TreeGrafter"/>
</dbReference>
<evidence type="ECO:0000256" key="11">
    <source>
        <dbReference type="SAM" id="SignalP"/>
    </source>
</evidence>
<dbReference type="SUPFAM" id="SSF63877">
    <property type="entry name" value="Methuselah ectodomain"/>
    <property type="match status" value="1"/>
</dbReference>
<dbReference type="Pfam" id="PF06652">
    <property type="entry name" value="Methuselah_N"/>
    <property type="match status" value="1"/>
</dbReference>
<keyword evidence="5 11" id="KW-0732">Signal</keyword>
<comment type="similarity">
    <text evidence="2">Belongs to the G-protein coupled receptor 2 family. Mth subfamily.</text>
</comment>
<dbReference type="Proteomes" id="UP000075901">
    <property type="component" value="Unassembled WGS sequence"/>
</dbReference>
<name>A0A182SFG2_9DIPT</name>
<dbReference type="Gene3D" id="2.170.180.11">
    <property type="entry name" value="Methuselah ectodomain, domain 2"/>
    <property type="match status" value="1"/>
</dbReference>
<keyword evidence="4" id="KW-0812">Transmembrane</keyword>
<sequence>MYGRIFACLLVLFGVRSSVCSLPCDYIDSVNITDGERLPNDEIRHNGVIYNKTYYRMIDYEYEDFATKKYVPNYIRGCLCAVRICVRLCCGEREYLGRKCTHSDGYLPVVVNVSATEMIDLRNHSLYGFLYGKPCEQVYELLPEENPVDEWSIARNGSLIIADELLVPRNQYCLAPRLNTSYASGLVCFTSTEEFKYNLYPVAIISIWCHLLHRQLDNGNGTVATDYGDGL</sequence>
<dbReference type="Gene3D" id="2.30.160.11">
    <property type="match status" value="1"/>
</dbReference>
<dbReference type="InterPro" id="IPR036272">
    <property type="entry name" value="Methuselah_N_sf"/>
</dbReference>
<evidence type="ECO:0000313" key="14">
    <source>
        <dbReference type="Proteomes" id="UP000075901"/>
    </source>
</evidence>
<keyword evidence="6" id="KW-1133">Transmembrane helix</keyword>
<evidence type="ECO:0000256" key="6">
    <source>
        <dbReference type="ARBA" id="ARBA00022989"/>
    </source>
</evidence>
<keyword evidence="3" id="KW-1003">Cell membrane</keyword>
<dbReference type="PANTHER" id="PTHR47154">
    <property type="entry name" value="G-PROTEIN COUPLED RECEPTOR MTH-RELATED"/>
    <property type="match status" value="1"/>
</dbReference>
<protein>
    <recommendedName>
        <fullName evidence="12">Methuselah N-terminal domain-containing protein</fullName>
    </recommendedName>
</protein>
<comment type="subcellular location">
    <subcellularLocation>
        <location evidence="1">Cell membrane</location>
        <topology evidence="1">Multi-pass membrane protein</topology>
    </subcellularLocation>
</comment>
<evidence type="ECO:0000256" key="9">
    <source>
        <dbReference type="ARBA" id="ARBA00023170"/>
    </source>
</evidence>
<evidence type="ECO:0000256" key="1">
    <source>
        <dbReference type="ARBA" id="ARBA00004651"/>
    </source>
</evidence>
<evidence type="ECO:0000259" key="12">
    <source>
        <dbReference type="Pfam" id="PF06652"/>
    </source>
</evidence>
<dbReference type="InterPro" id="IPR051384">
    <property type="entry name" value="Mth_GPCR"/>
</dbReference>
<evidence type="ECO:0000256" key="5">
    <source>
        <dbReference type="ARBA" id="ARBA00022729"/>
    </source>
</evidence>
<reference evidence="13" key="2">
    <citation type="submission" date="2020-05" db="UniProtKB">
        <authorList>
            <consortium name="EnsemblMetazoa"/>
        </authorList>
    </citation>
    <scope>IDENTIFICATION</scope>
    <source>
        <strain evidence="13">maculatus3</strain>
    </source>
</reference>
<feature type="signal peptide" evidence="11">
    <location>
        <begin position="1"/>
        <end position="21"/>
    </location>
</feature>
<keyword evidence="14" id="KW-1185">Reference proteome</keyword>
<evidence type="ECO:0000256" key="4">
    <source>
        <dbReference type="ARBA" id="ARBA00022692"/>
    </source>
</evidence>
<proteinExistence type="inferred from homology"/>
<organism evidence="13 14">
    <name type="scientific">Anopheles maculatus</name>
    <dbReference type="NCBI Taxonomy" id="74869"/>
    <lineage>
        <taxon>Eukaryota</taxon>
        <taxon>Metazoa</taxon>
        <taxon>Ecdysozoa</taxon>
        <taxon>Arthropoda</taxon>
        <taxon>Hexapoda</taxon>
        <taxon>Insecta</taxon>
        <taxon>Pterygota</taxon>
        <taxon>Neoptera</taxon>
        <taxon>Endopterygota</taxon>
        <taxon>Diptera</taxon>
        <taxon>Nematocera</taxon>
        <taxon>Culicoidea</taxon>
        <taxon>Culicidae</taxon>
        <taxon>Anophelinae</taxon>
        <taxon>Anopheles</taxon>
        <taxon>Anopheles maculatus group</taxon>
    </lineage>
</organism>
<reference evidence="14" key="1">
    <citation type="submission" date="2013-09" db="EMBL/GenBank/DDBJ databases">
        <title>The Genome Sequence of Anopheles maculatus species B.</title>
        <authorList>
            <consortium name="The Broad Institute Genomics Platform"/>
            <person name="Neafsey D.E."/>
            <person name="Besansky N."/>
            <person name="Howell P."/>
            <person name="Walton C."/>
            <person name="Young S.K."/>
            <person name="Zeng Q."/>
            <person name="Gargeya S."/>
            <person name="Fitzgerald M."/>
            <person name="Haas B."/>
            <person name="Abouelleil A."/>
            <person name="Allen A.W."/>
            <person name="Alvarado L."/>
            <person name="Arachchi H.M."/>
            <person name="Berlin A.M."/>
            <person name="Chapman S.B."/>
            <person name="Gainer-Dewar J."/>
            <person name="Goldberg J."/>
            <person name="Griggs A."/>
            <person name="Gujja S."/>
            <person name="Hansen M."/>
            <person name="Howarth C."/>
            <person name="Imamovic A."/>
            <person name="Ireland A."/>
            <person name="Larimer J."/>
            <person name="McCowan C."/>
            <person name="Murphy C."/>
            <person name="Pearson M."/>
            <person name="Poon T.W."/>
            <person name="Priest M."/>
            <person name="Roberts A."/>
            <person name="Saif S."/>
            <person name="Shea T."/>
            <person name="Sisk P."/>
            <person name="Sykes S."/>
            <person name="Wortman J."/>
            <person name="Nusbaum C."/>
            <person name="Birren B."/>
        </authorList>
    </citation>
    <scope>NUCLEOTIDE SEQUENCE [LARGE SCALE GENOMIC DNA]</scope>
    <source>
        <strain evidence="14">maculatus3</strain>
    </source>
</reference>
<keyword evidence="9" id="KW-0675">Receptor</keyword>
<dbReference type="InterPro" id="IPR023311">
    <property type="entry name" value="Methusela_ecto_dom_2"/>
</dbReference>
<accession>A0A182SFG2</accession>
<evidence type="ECO:0000313" key="13">
    <source>
        <dbReference type="EnsemblMetazoa" id="AMAM005738-PA"/>
    </source>
</evidence>
<dbReference type="InterPro" id="IPR010596">
    <property type="entry name" value="Methuselah_N_dom"/>
</dbReference>